<comment type="caution">
    <text evidence="2">The sequence shown here is derived from an EMBL/GenBank/DDBJ whole genome shotgun (WGS) entry which is preliminary data.</text>
</comment>
<dbReference type="EMBL" id="JABFDY010000002">
    <property type="protein sequence ID" value="KAF7710376.1"/>
    <property type="molecule type" value="Genomic_DNA"/>
</dbReference>
<dbReference type="InterPro" id="IPR055162">
    <property type="entry name" value="RET_CRD"/>
</dbReference>
<evidence type="ECO:0000313" key="2">
    <source>
        <dbReference type="EMBL" id="KAF7710376.1"/>
    </source>
</evidence>
<accession>A0A8T0BXU8</accession>
<protein>
    <recommendedName>
        <fullName evidence="1">RET cysteine rich domain-containing protein</fullName>
    </recommendedName>
</protein>
<evidence type="ECO:0000259" key="1">
    <source>
        <dbReference type="Pfam" id="PF22540"/>
    </source>
</evidence>
<proteinExistence type="predicted"/>
<organism evidence="2 3">
    <name type="scientific">Silurus meridionalis</name>
    <name type="common">Southern catfish</name>
    <name type="synonym">Silurus soldatovi meridionalis</name>
    <dbReference type="NCBI Taxonomy" id="175797"/>
    <lineage>
        <taxon>Eukaryota</taxon>
        <taxon>Metazoa</taxon>
        <taxon>Chordata</taxon>
        <taxon>Craniata</taxon>
        <taxon>Vertebrata</taxon>
        <taxon>Euteleostomi</taxon>
        <taxon>Actinopterygii</taxon>
        <taxon>Neopterygii</taxon>
        <taxon>Teleostei</taxon>
        <taxon>Ostariophysi</taxon>
        <taxon>Siluriformes</taxon>
        <taxon>Siluridae</taxon>
        <taxon>Silurus</taxon>
    </lineage>
</organism>
<evidence type="ECO:0000313" key="3">
    <source>
        <dbReference type="Proteomes" id="UP000606274"/>
    </source>
</evidence>
<feature type="domain" description="RET cysteine rich" evidence="1">
    <location>
        <begin position="9"/>
        <end position="69"/>
    </location>
</feature>
<reference evidence="2" key="1">
    <citation type="submission" date="2020-08" db="EMBL/GenBank/DDBJ databases">
        <title>Chromosome-level assembly of Southern catfish (Silurus meridionalis) provides insights into visual adaptation to the nocturnal and benthic lifestyles.</title>
        <authorList>
            <person name="Zhang Y."/>
            <person name="Wang D."/>
            <person name="Peng Z."/>
        </authorList>
    </citation>
    <scope>NUCLEOTIDE SEQUENCE</scope>
    <source>
        <strain evidence="2">SWU-2019-XX</strain>
        <tissue evidence="2">Muscle</tissue>
    </source>
</reference>
<sequence length="76" mass="8535">MEGQHSLACAEKRQHGECEIFRGLGTPTGRCQWRQGTEKVISTNYSTCSPDLRTCPDGYCDVIEKKYIHMSTGLHS</sequence>
<dbReference type="Proteomes" id="UP000606274">
    <property type="component" value="Unassembled WGS sequence"/>
</dbReference>
<gene>
    <name evidence="2" type="ORF">HF521_009248</name>
</gene>
<dbReference type="AlphaFoldDB" id="A0A8T0BXU8"/>
<name>A0A8T0BXU8_SILME</name>
<dbReference type="Pfam" id="PF22540">
    <property type="entry name" value="RET_CRD"/>
    <property type="match status" value="1"/>
</dbReference>
<keyword evidence="3" id="KW-1185">Reference proteome</keyword>